<dbReference type="CDD" id="cd15482">
    <property type="entry name" value="Sialidase_non-viral"/>
    <property type="match status" value="1"/>
</dbReference>
<dbReference type="SUPFAM" id="SSF110296">
    <property type="entry name" value="Oligoxyloglucan reducing end-specific cellobiohydrolase"/>
    <property type="match status" value="2"/>
</dbReference>
<feature type="domain" description="Sortilin N-terminal" evidence="2">
    <location>
        <begin position="234"/>
        <end position="427"/>
    </location>
</feature>
<dbReference type="Gene3D" id="2.130.10.10">
    <property type="entry name" value="YVTN repeat-like/Quinoprotein amine dehydrogenase"/>
    <property type="match status" value="4"/>
</dbReference>
<evidence type="ECO:0000313" key="5">
    <source>
        <dbReference type="Proteomes" id="UP000004671"/>
    </source>
</evidence>
<dbReference type="KEGG" id="caby:Cabys_2465"/>
<dbReference type="EMBL" id="CP018099">
    <property type="protein sequence ID" value="APF19214.1"/>
    <property type="molecule type" value="Genomic_DNA"/>
</dbReference>
<evidence type="ECO:0000313" key="4">
    <source>
        <dbReference type="EMBL" id="EHO43125.1"/>
    </source>
</evidence>
<dbReference type="Pfam" id="PF15902">
    <property type="entry name" value="Sortilin-Vps10"/>
    <property type="match status" value="1"/>
</dbReference>
<dbReference type="GO" id="GO:0010411">
    <property type="term" value="P:xyloglucan metabolic process"/>
    <property type="evidence" value="ECO:0007669"/>
    <property type="project" value="TreeGrafter"/>
</dbReference>
<evidence type="ECO:0000313" key="6">
    <source>
        <dbReference type="Proteomes" id="UP000183868"/>
    </source>
</evidence>
<dbReference type="PaxDb" id="880073-Calab_3526"/>
<dbReference type="InterPro" id="IPR031778">
    <property type="entry name" value="Sortilin_N"/>
</dbReference>
<dbReference type="InterPro" id="IPR052025">
    <property type="entry name" value="Xyloglucanase_GH74"/>
</dbReference>
<evidence type="ECO:0000256" key="1">
    <source>
        <dbReference type="ARBA" id="ARBA00022737"/>
    </source>
</evidence>
<dbReference type="InterPro" id="IPR026444">
    <property type="entry name" value="Secre_tail"/>
</dbReference>
<name>H1XXK1_CALAY</name>
<dbReference type="eggNOG" id="COG4447">
    <property type="taxonomic scope" value="Bacteria"/>
</dbReference>
<dbReference type="NCBIfam" id="TIGR04183">
    <property type="entry name" value="Por_Secre_tail"/>
    <property type="match status" value="1"/>
</dbReference>
<evidence type="ECO:0000259" key="2">
    <source>
        <dbReference type="Pfam" id="PF15902"/>
    </source>
</evidence>
<dbReference type="InParanoid" id="H1XXK1"/>
<gene>
    <name evidence="3" type="ORF">Cabys_2465</name>
    <name evidence="4" type="ORF">Calab_3526</name>
</gene>
<dbReference type="Proteomes" id="UP000004671">
    <property type="component" value="Chromosome"/>
</dbReference>
<keyword evidence="5" id="KW-1185">Reference proteome</keyword>
<dbReference type="STRING" id="880073.Cabys_2465"/>
<dbReference type="OrthoDB" id="9757809at2"/>
<sequence length="1116" mass="124862" precursor="true">MNRRILATIAMAFLGLILILPFSDALIMQNTSMDWRAADKEEEQEIARRPDKPDQAALEEILLRSQIGQKFSYPSNWRFKAFRQVKQQYHLLKVNDDLKWVERGPSGVAGRARAVVIHPRQSQRWWVGAVGGGIWRTDDGGQTWTCQTDDMPVLSVSTIAICDSQPDVLYAGTGEGFFNYDAIVGDGIFKTTNGGVSWTQLPETISDYDFRFVNRIVVHPRHPDTLLAATKTGVLRSMDGGQTWQKVFDIGSSVQQIVCNPLNFNSLFITVWKAGIYKSVDMGDNWHFVSDSIKNATRIELAISAIDTNYVYAAAADTSYALLGLFKSNDGGRTWNNLGNAVNWLYHQGWYNNTLLVHPFNPQIVFVGGIDLYKVETQNNGFNSERLSSWYISNVYPYVHADQHCIAAITHADSTLELVVTNDGGVFYSNDGGISWQSKNTGLNITQFYDADRNPNANQYIGGTQDNGTLVSPKNPSRTSEWIKKIDGDGFDCAWDDQNADIVYGTLYNSIIYKSITQGEYFKEKNNGLPESRIFHTPLVMDPHNTNKLITASDTNRIYISYNGAESWHPVDVNLGGYKWIRLAISKKDSNIVWAASSSFYINVSIDGGKSFRVVSNPDQNLNAYLTGIATSPFDSATALVMFGVYGYGKIFRTRNLGQSWEDITSNLPEVPVHCALFMPYDSSQIWIGTDIGVFVSYNGGQSWSYFDRGLPAVAVRSMKIIGSQIVAATHGRGVWTLDNDTLRTYNLPVKEPLLAELPLPNPNTDSLKISFFTQGAYDSLKVLVNDVPGATLFNLKAYSDTFAYCAVQRPAVVQIHLKGYKDGAIYVSQTKSIETFETLDSLYLEFEDGNNPFEGHFVVSVDEGFSSATLHTEHPYANSQEHIALLPNPIVVSDSMRLSYSDIAVVEPGDEGYYYPYPQMWDYVTVEGSDDGLNWKNLIEPYDARWNEEWLNAFREKRAPAPDAFMKHDTLLSDMYDAGTRIYLRFRLHADAAANGWGWAIDELWVGKNYATGLAAAERPAYQFQLIGNYPNPFNASTLIKFSLAKQEAVTLVIYNALGQKVRTILNRKVLPPGATHQVRWNGLNDLGRPVGSGIYFCKIISGKFVDVRKMVVLK</sequence>
<dbReference type="PANTHER" id="PTHR43739">
    <property type="entry name" value="XYLOGLUCANASE (EUROFUNG)"/>
    <property type="match status" value="1"/>
</dbReference>
<reference evidence="4 5" key="1">
    <citation type="submission" date="2011-09" db="EMBL/GenBank/DDBJ databases">
        <title>The permanent draft genome of Caldithrix abyssi DSM 13497.</title>
        <authorList>
            <consortium name="US DOE Joint Genome Institute (JGI-PGF)"/>
            <person name="Lucas S."/>
            <person name="Han J."/>
            <person name="Lapidus A."/>
            <person name="Bruce D."/>
            <person name="Goodwin L."/>
            <person name="Pitluck S."/>
            <person name="Peters L."/>
            <person name="Kyrpides N."/>
            <person name="Mavromatis K."/>
            <person name="Ivanova N."/>
            <person name="Mikhailova N."/>
            <person name="Chertkov O."/>
            <person name="Detter J.C."/>
            <person name="Tapia R."/>
            <person name="Han C."/>
            <person name="Land M."/>
            <person name="Hauser L."/>
            <person name="Markowitz V."/>
            <person name="Cheng J.-F."/>
            <person name="Hugenholtz P."/>
            <person name="Woyke T."/>
            <person name="Wu D."/>
            <person name="Spring S."/>
            <person name="Brambilla E."/>
            <person name="Klenk H.-P."/>
            <person name="Eisen J.A."/>
        </authorList>
    </citation>
    <scope>NUCLEOTIDE SEQUENCE [LARGE SCALE GENOMIC DNA]</scope>
    <source>
        <strain evidence="4 5">DSM 13497</strain>
    </source>
</reference>
<proteinExistence type="predicted"/>
<organism evidence="4 5">
    <name type="scientific">Caldithrix abyssi DSM 13497</name>
    <dbReference type="NCBI Taxonomy" id="880073"/>
    <lineage>
        <taxon>Bacteria</taxon>
        <taxon>Pseudomonadati</taxon>
        <taxon>Calditrichota</taxon>
        <taxon>Calditrichia</taxon>
        <taxon>Calditrichales</taxon>
        <taxon>Calditrichaceae</taxon>
        <taxon>Caldithrix</taxon>
    </lineage>
</organism>
<evidence type="ECO:0000313" key="3">
    <source>
        <dbReference type="EMBL" id="APF19214.1"/>
    </source>
</evidence>
<dbReference type="InterPro" id="IPR015943">
    <property type="entry name" value="WD40/YVTN_repeat-like_dom_sf"/>
</dbReference>
<dbReference type="EMBL" id="CM001402">
    <property type="protein sequence ID" value="EHO43125.1"/>
    <property type="molecule type" value="Genomic_DNA"/>
</dbReference>
<reference evidence="3 6" key="2">
    <citation type="submission" date="2016-11" db="EMBL/GenBank/DDBJ databases">
        <title>Genomic analysis of Caldithrix abyssi and proposal of a novel bacterial phylum Caldithrichaeota.</title>
        <authorList>
            <person name="Kublanov I."/>
            <person name="Sigalova O."/>
            <person name="Gavrilov S."/>
            <person name="Lebedinsky A."/>
            <person name="Ivanova N."/>
            <person name="Daum C."/>
            <person name="Reddy T."/>
            <person name="Klenk H.P."/>
            <person name="Goker M."/>
            <person name="Reva O."/>
            <person name="Miroshnichenko M."/>
            <person name="Kyprides N."/>
            <person name="Woyke T."/>
            <person name="Gelfand M."/>
        </authorList>
    </citation>
    <scope>NUCLEOTIDE SEQUENCE [LARGE SCALE GENOMIC DNA]</scope>
    <source>
        <strain evidence="3 6">LF13</strain>
    </source>
</reference>
<keyword evidence="1" id="KW-0677">Repeat</keyword>
<protein>
    <submittedName>
        <fullName evidence="3">Por secretion system C-terminal sorting domain-containing protein</fullName>
    </submittedName>
</protein>
<accession>H1XXK1</accession>
<dbReference type="Proteomes" id="UP000183868">
    <property type="component" value="Chromosome"/>
</dbReference>
<dbReference type="Gene3D" id="2.60.40.4070">
    <property type="match status" value="1"/>
</dbReference>
<dbReference type="RefSeq" id="WP_006930611.1">
    <property type="nucleotide sequence ID" value="NZ_CM001402.1"/>
</dbReference>
<dbReference type="HOGENOM" id="CLU_004847_1_1_0"/>
<dbReference type="AlphaFoldDB" id="H1XXK1"/>
<dbReference type="PANTHER" id="PTHR43739:SF5">
    <property type="entry name" value="EXO-ALPHA-SIALIDASE"/>
    <property type="match status" value="1"/>
</dbReference>